<dbReference type="SUPFAM" id="SSF52540">
    <property type="entry name" value="P-loop containing nucleoside triphosphate hydrolases"/>
    <property type="match status" value="1"/>
</dbReference>
<dbReference type="Gene3D" id="3.40.50.10810">
    <property type="entry name" value="Tandem AAA-ATPase domain"/>
    <property type="match status" value="1"/>
</dbReference>
<feature type="compositionally biased region" description="Acidic residues" evidence="1">
    <location>
        <begin position="345"/>
        <end position="357"/>
    </location>
</feature>
<feature type="compositionally biased region" description="Basic and acidic residues" evidence="1">
    <location>
        <begin position="409"/>
        <end position="420"/>
    </location>
</feature>
<name>A5BIE1_VITVI</name>
<accession>A5BIE1</accession>
<dbReference type="PANTHER" id="PTHR45629">
    <property type="entry name" value="SNF2/RAD54 FAMILY MEMBER"/>
    <property type="match status" value="1"/>
</dbReference>
<dbReference type="ExpressionAtlas" id="A5BIE1">
    <property type="expression patterns" value="baseline and differential"/>
</dbReference>
<dbReference type="EMBL" id="AM460462">
    <property type="protein sequence ID" value="CAN61386.1"/>
    <property type="molecule type" value="Genomic_DNA"/>
</dbReference>
<dbReference type="AlphaFoldDB" id="A5BIE1"/>
<feature type="compositionally biased region" description="Basic and acidic residues" evidence="1">
    <location>
        <begin position="323"/>
        <end position="340"/>
    </location>
</feature>
<dbReference type="InterPro" id="IPR027417">
    <property type="entry name" value="P-loop_NTPase"/>
</dbReference>
<gene>
    <name evidence="2" type="ORF">VITISV_043759</name>
</gene>
<dbReference type="PANTHER" id="PTHR45629:SF7">
    <property type="entry name" value="DNA EXCISION REPAIR PROTEIN ERCC-6-RELATED"/>
    <property type="match status" value="1"/>
</dbReference>
<sequence length="536" mass="60059">MGAHSSKHTFFSSRDKPSVDYTLGWQEILFYCEEFALQSFKDLSAHDVVVRLMRKENYLIGMLPIRGAAVTDELLVLDPEEAMSLVFIEDFTVHVEGCDLCLDDFDAQLQLLNPLYLRNVAHLEQLLNLLKVIFDDVENKPSDQDDASCKNFLEALQTASIDIAQNNSAGASILEFEETDRDGDTSDNLVTSSNEEVNQKDIEDIDDNEPPYVTIEGGIIGDEMGLGKAIQAGKLLDIKWGYAILDEEHRIRNSNAENKLAELWSLFDFIFPEKLGVLRVFEAEFTVPISIGGYANASPLQVSTIYRRDGSNGGEALSSEETVNEHMDRISTRVRSKPESTELPSLEEDGGLNDEYSDPTIGFDGSLNTSEGLCAEQHDNSSTHEIDSLKSMISSDLNGFSYTQSPQTEKGDPSDQSLDHSADNDLAIAYEEKNRLRRSSKIAESSVIELKQEMMMSELDSENKVGKLKNSNIKLQLENSDLHVKDLGNSLHHKPEEEVMLLTDEHGHTERSEEKEIDFIFDHDLWSSSQAESNWI</sequence>
<feature type="compositionally biased region" description="Polar residues" evidence="1">
    <location>
        <begin position="397"/>
        <end position="408"/>
    </location>
</feature>
<dbReference type="InterPro" id="IPR038718">
    <property type="entry name" value="SNF2-like_sf"/>
</dbReference>
<feature type="region of interest" description="Disordered" evidence="1">
    <location>
        <begin position="311"/>
        <end position="373"/>
    </location>
</feature>
<dbReference type="InterPro" id="IPR050496">
    <property type="entry name" value="SNF2_RAD54_helicase_repair"/>
</dbReference>
<proteinExistence type="predicted"/>
<reference evidence="2" key="1">
    <citation type="journal article" date="2007" name="PLoS ONE">
        <title>The first genome sequence of an elite grapevine cultivar (Pinot noir Vitis vinifera L.): coping with a highly heterozygous genome.</title>
        <authorList>
            <person name="Velasco R."/>
            <person name="Zharkikh A."/>
            <person name="Troggio M."/>
            <person name="Cartwright D.A."/>
            <person name="Cestaro A."/>
            <person name="Pruss D."/>
            <person name="Pindo M."/>
            <person name="FitzGerald L.M."/>
            <person name="Vezzulli S."/>
            <person name="Reid J."/>
            <person name="Malacarne G."/>
            <person name="Iliev D."/>
            <person name="Coppola G."/>
            <person name="Wardell B."/>
            <person name="Micheletti D."/>
            <person name="Macalma T."/>
            <person name="Facci M."/>
            <person name="Mitchell J.T."/>
            <person name="Perazzolli M."/>
            <person name="Eldredge G."/>
            <person name="Gatto P."/>
            <person name="Oyzerski R."/>
            <person name="Moretto M."/>
            <person name="Gutin N."/>
            <person name="Stefanini M."/>
            <person name="Chen Y."/>
            <person name="Segala C."/>
            <person name="Davenport C."/>
            <person name="Dematte L."/>
            <person name="Mraz A."/>
            <person name="Battilana J."/>
            <person name="Stormo K."/>
            <person name="Costa F."/>
            <person name="Tao Q."/>
            <person name="Si-Ammour A."/>
            <person name="Harkins T."/>
            <person name="Lackey A."/>
            <person name="Perbost C."/>
            <person name="Taillon B."/>
            <person name="Stella A."/>
            <person name="Solovyev V."/>
            <person name="Fawcett J.A."/>
            <person name="Sterck L."/>
            <person name="Vandepoele K."/>
            <person name="Grando S.M."/>
            <person name="Toppo S."/>
            <person name="Moser C."/>
            <person name="Lanchbury J."/>
            <person name="Bogden R."/>
            <person name="Skolnick M."/>
            <person name="Sgaramella V."/>
            <person name="Bhatnagar S.K."/>
            <person name="Fontana P."/>
            <person name="Gutin A."/>
            <person name="Van de Peer Y."/>
            <person name="Salamini F."/>
            <person name="Viola R."/>
        </authorList>
    </citation>
    <scope>NUCLEOTIDE SEQUENCE</scope>
</reference>
<evidence type="ECO:0000256" key="1">
    <source>
        <dbReference type="SAM" id="MobiDB-lite"/>
    </source>
</evidence>
<organism evidence="2">
    <name type="scientific">Vitis vinifera</name>
    <name type="common">Grape</name>
    <dbReference type="NCBI Taxonomy" id="29760"/>
    <lineage>
        <taxon>Eukaryota</taxon>
        <taxon>Viridiplantae</taxon>
        <taxon>Streptophyta</taxon>
        <taxon>Embryophyta</taxon>
        <taxon>Tracheophyta</taxon>
        <taxon>Spermatophyta</taxon>
        <taxon>Magnoliopsida</taxon>
        <taxon>eudicotyledons</taxon>
        <taxon>Gunneridae</taxon>
        <taxon>Pentapetalae</taxon>
        <taxon>rosids</taxon>
        <taxon>Vitales</taxon>
        <taxon>Vitaceae</taxon>
        <taxon>Viteae</taxon>
        <taxon>Vitis</taxon>
    </lineage>
</organism>
<feature type="region of interest" description="Disordered" evidence="1">
    <location>
        <begin position="397"/>
        <end position="420"/>
    </location>
</feature>
<evidence type="ECO:0000313" key="2">
    <source>
        <dbReference type="EMBL" id="CAN61386.1"/>
    </source>
</evidence>
<protein>
    <submittedName>
        <fullName evidence="2">Uncharacterized protein</fullName>
    </submittedName>
</protein>